<sequence length="243" mass="25892">MASETHTTKAKPGFYMPTIDISPFLRDPSSSASEEIVKQVREACIGIGFFQITGHGIPLALQEAVFAGSAAFFALDMEEKSRLDRSVSVGASNRGYEVIGGQGLQKGMLPDLKEAFDIGHEIPATDPRVLASAYLVGPNLWPPLPSHVFRDPMSAYFTTMYALSVRVMELVAATLRDVYAEEEVEGLLSGFVQGGQAVASVRLLHYPPGDGKGKLGAGAHTDYGAVTLLLQDGVGGCRSGMIQ</sequence>
<dbReference type="PANTHER" id="PTHR10209:SF867">
    <property type="entry name" value="2-OXOGLUTARATE (2OG) AND FE(II)-DEPENDENT OXYGENASE SUPERFAMILY PROTEIN"/>
    <property type="match status" value="1"/>
</dbReference>
<dbReference type="OrthoDB" id="288590at2759"/>
<name>A0A8H8UCC1_9HELO</name>
<evidence type="ECO:0000256" key="1">
    <source>
        <dbReference type="ARBA" id="ARBA00022723"/>
    </source>
</evidence>
<proteinExistence type="predicted"/>
<protein>
    <submittedName>
        <fullName evidence="5">2-oxoglutarate-dependent dioxygenase</fullName>
    </submittedName>
</protein>
<dbReference type="EMBL" id="QGMI01000345">
    <property type="protein sequence ID" value="TVY42189.1"/>
    <property type="molecule type" value="Genomic_DNA"/>
</dbReference>
<evidence type="ECO:0000259" key="4">
    <source>
        <dbReference type="Pfam" id="PF14226"/>
    </source>
</evidence>
<evidence type="ECO:0000256" key="3">
    <source>
        <dbReference type="ARBA" id="ARBA00023004"/>
    </source>
</evidence>
<dbReference type="PANTHER" id="PTHR10209">
    <property type="entry name" value="OXIDOREDUCTASE, 2OG-FE II OXYGENASE FAMILY PROTEIN"/>
    <property type="match status" value="1"/>
</dbReference>
<gene>
    <name evidence="5" type="primary">citB_0</name>
    <name evidence="5" type="ORF">LOCC1_G006137</name>
</gene>
<keyword evidence="2" id="KW-0560">Oxidoreductase</keyword>
<reference evidence="5 6" key="1">
    <citation type="submission" date="2018-05" db="EMBL/GenBank/DDBJ databases">
        <title>Genome sequencing and assembly of the regulated plant pathogen Lachnellula willkommii and related sister species for the development of diagnostic species identification markers.</title>
        <authorList>
            <person name="Giroux E."/>
            <person name="Bilodeau G."/>
        </authorList>
    </citation>
    <scope>NUCLEOTIDE SEQUENCE [LARGE SCALE GENOMIC DNA]</scope>
    <source>
        <strain evidence="5 6">CBS 160.35</strain>
    </source>
</reference>
<dbReference type="InterPro" id="IPR027443">
    <property type="entry name" value="IPNS-like_sf"/>
</dbReference>
<keyword evidence="5" id="KW-0223">Dioxygenase</keyword>
<dbReference type="SUPFAM" id="SSF51197">
    <property type="entry name" value="Clavaminate synthase-like"/>
    <property type="match status" value="1"/>
</dbReference>
<comment type="caution">
    <text evidence="5">The sequence shown here is derived from an EMBL/GenBank/DDBJ whole genome shotgun (WGS) entry which is preliminary data.</text>
</comment>
<feature type="non-terminal residue" evidence="5">
    <location>
        <position position="1"/>
    </location>
</feature>
<accession>A0A8H8UCC1</accession>
<keyword evidence="3" id="KW-0408">Iron</keyword>
<keyword evidence="6" id="KW-1185">Reference proteome</keyword>
<evidence type="ECO:0000313" key="6">
    <source>
        <dbReference type="Proteomes" id="UP000443090"/>
    </source>
</evidence>
<dbReference type="Proteomes" id="UP000443090">
    <property type="component" value="Unassembled WGS sequence"/>
</dbReference>
<dbReference type="Gene3D" id="2.60.120.330">
    <property type="entry name" value="B-lactam Antibiotic, Isopenicillin N Synthase, Chain"/>
    <property type="match status" value="1"/>
</dbReference>
<evidence type="ECO:0000313" key="5">
    <source>
        <dbReference type="EMBL" id="TVY42189.1"/>
    </source>
</evidence>
<dbReference type="Pfam" id="PF14226">
    <property type="entry name" value="DIOX_N"/>
    <property type="match status" value="1"/>
</dbReference>
<dbReference type="GO" id="GO:0051213">
    <property type="term" value="F:dioxygenase activity"/>
    <property type="evidence" value="ECO:0007669"/>
    <property type="project" value="UniProtKB-KW"/>
</dbReference>
<keyword evidence="1" id="KW-0479">Metal-binding</keyword>
<evidence type="ECO:0000256" key="2">
    <source>
        <dbReference type="ARBA" id="ARBA00023002"/>
    </source>
</evidence>
<organism evidence="5 6">
    <name type="scientific">Lachnellula occidentalis</name>
    <dbReference type="NCBI Taxonomy" id="215460"/>
    <lineage>
        <taxon>Eukaryota</taxon>
        <taxon>Fungi</taxon>
        <taxon>Dikarya</taxon>
        <taxon>Ascomycota</taxon>
        <taxon>Pezizomycotina</taxon>
        <taxon>Leotiomycetes</taxon>
        <taxon>Helotiales</taxon>
        <taxon>Lachnaceae</taxon>
        <taxon>Lachnellula</taxon>
    </lineage>
</organism>
<dbReference type="AlphaFoldDB" id="A0A8H8UCC1"/>
<feature type="domain" description="Non-haem dioxygenase N-terminal" evidence="4">
    <location>
        <begin position="17"/>
        <end position="143"/>
    </location>
</feature>
<dbReference type="GO" id="GO:0046872">
    <property type="term" value="F:metal ion binding"/>
    <property type="evidence" value="ECO:0007669"/>
    <property type="project" value="UniProtKB-KW"/>
</dbReference>
<dbReference type="InterPro" id="IPR026992">
    <property type="entry name" value="DIOX_N"/>
</dbReference>